<name>A0ABT0HH16_9BACT</name>
<feature type="domain" description="Polysaccharide biosynthesis protein CapD-like" evidence="2">
    <location>
        <begin position="34"/>
        <end position="317"/>
    </location>
</feature>
<dbReference type="InterPro" id="IPR051203">
    <property type="entry name" value="Polysaccharide_Synthase-Rel"/>
</dbReference>
<proteinExistence type="inferred from homology"/>
<dbReference type="RefSeq" id="WP_248476169.1">
    <property type="nucleotide sequence ID" value="NZ_JALPRF010000001.1"/>
</dbReference>
<evidence type="ECO:0000256" key="1">
    <source>
        <dbReference type="ARBA" id="ARBA00007430"/>
    </source>
</evidence>
<keyword evidence="4" id="KW-1185">Reference proteome</keyword>
<evidence type="ECO:0000259" key="2">
    <source>
        <dbReference type="Pfam" id="PF02719"/>
    </source>
</evidence>
<gene>
    <name evidence="3" type="ORF">M0L20_06235</name>
</gene>
<comment type="similarity">
    <text evidence="1">Belongs to the polysaccharide synthase family.</text>
</comment>
<dbReference type="PANTHER" id="PTHR43318:SF1">
    <property type="entry name" value="POLYSACCHARIDE BIOSYNTHESIS PROTEIN EPSC-RELATED"/>
    <property type="match status" value="1"/>
</dbReference>
<comment type="caution">
    <text evidence="3">The sequence shown here is derived from an EMBL/GenBank/DDBJ whole genome shotgun (WGS) entry which is preliminary data.</text>
</comment>
<dbReference type="Pfam" id="PF02719">
    <property type="entry name" value="Polysacc_synt_2"/>
    <property type="match status" value="1"/>
</dbReference>
<sequence length="377" mass="41522">MKQFLPAQAEYLLGRPVIQFDDTIVNKQVLGQVVLITGAAGSIGSELVRQLLCHKPRQIVLLDQAESALYDLLIRLSSEPESDGLLTGHIADITDAVRMRHVFARYQPDIVFHTAAYKHVPLMEEHPYEAVKTNVLGTKVVADLAVHFSVQKFVLISTDKAVNPTSVMGATKRLAEMYVQSLNATSSTHFIITRFGNVLDSAGSVVPLFKRQIEAGGPVTVTHPDISRYFMTIPEACQLVLEAVALGYGGEVFVFDMGQPVRIVDLVCRLVQLSGYEVNKEIKLRFTGLRPGEKLHEDLLSADACCLPTDHPKIKKVRLLPPDTSVLQEAVVQLKLALSDADDTALVRILKEYIPDYVSKNSPYAHLNESLNKVSAA</sequence>
<reference evidence="3 4" key="1">
    <citation type="submission" date="2022-04" db="EMBL/GenBank/DDBJ databases">
        <title>Spirosoma sp. strain RP8 genome sequencing and assembly.</title>
        <authorList>
            <person name="Jung Y."/>
        </authorList>
    </citation>
    <scope>NUCLEOTIDE SEQUENCE [LARGE SCALE GENOMIC DNA]</scope>
    <source>
        <strain evidence="3 4">RP8</strain>
    </source>
</reference>
<dbReference type="Gene3D" id="3.40.50.720">
    <property type="entry name" value="NAD(P)-binding Rossmann-like Domain"/>
    <property type="match status" value="1"/>
</dbReference>
<dbReference type="InterPro" id="IPR003869">
    <property type="entry name" value="Polysac_CapD-like"/>
</dbReference>
<organism evidence="3 4">
    <name type="scientific">Spirosoma liriopis</name>
    <dbReference type="NCBI Taxonomy" id="2937440"/>
    <lineage>
        <taxon>Bacteria</taxon>
        <taxon>Pseudomonadati</taxon>
        <taxon>Bacteroidota</taxon>
        <taxon>Cytophagia</taxon>
        <taxon>Cytophagales</taxon>
        <taxon>Cytophagaceae</taxon>
        <taxon>Spirosoma</taxon>
    </lineage>
</organism>
<dbReference type="PANTHER" id="PTHR43318">
    <property type="entry name" value="UDP-N-ACETYLGLUCOSAMINE 4,6-DEHYDRATASE"/>
    <property type="match status" value="1"/>
</dbReference>
<protein>
    <submittedName>
        <fullName evidence="3">Polysaccharide biosynthesis protein</fullName>
    </submittedName>
</protein>
<dbReference type="SUPFAM" id="SSF51735">
    <property type="entry name" value="NAD(P)-binding Rossmann-fold domains"/>
    <property type="match status" value="1"/>
</dbReference>
<evidence type="ECO:0000313" key="4">
    <source>
        <dbReference type="Proteomes" id="UP001202180"/>
    </source>
</evidence>
<dbReference type="Proteomes" id="UP001202180">
    <property type="component" value="Unassembled WGS sequence"/>
</dbReference>
<dbReference type="CDD" id="cd05237">
    <property type="entry name" value="UDP_invert_4-6DH_SDR_e"/>
    <property type="match status" value="1"/>
</dbReference>
<evidence type="ECO:0000313" key="3">
    <source>
        <dbReference type="EMBL" id="MCK8491444.1"/>
    </source>
</evidence>
<accession>A0ABT0HH16</accession>
<dbReference type="EMBL" id="JALPRF010000001">
    <property type="protein sequence ID" value="MCK8491444.1"/>
    <property type="molecule type" value="Genomic_DNA"/>
</dbReference>
<dbReference type="InterPro" id="IPR036291">
    <property type="entry name" value="NAD(P)-bd_dom_sf"/>
</dbReference>